<evidence type="ECO:0000313" key="1">
    <source>
        <dbReference type="EMBL" id="KIP04141.1"/>
    </source>
</evidence>
<dbReference type="STRING" id="745531.A0A0C3RTP8"/>
<dbReference type="EMBL" id="KN840585">
    <property type="protein sequence ID" value="KIP04141.1"/>
    <property type="molecule type" value="Genomic_DNA"/>
</dbReference>
<protein>
    <recommendedName>
        <fullName evidence="3">Replication protein A OB domain-containing protein</fullName>
    </recommendedName>
</protein>
<evidence type="ECO:0008006" key="3">
    <source>
        <dbReference type="Google" id="ProtNLM"/>
    </source>
</evidence>
<keyword evidence="2" id="KW-1185">Reference proteome</keyword>
<proteinExistence type="predicted"/>
<dbReference type="InterPro" id="IPR012340">
    <property type="entry name" value="NA-bd_OB-fold"/>
</dbReference>
<dbReference type="Gene3D" id="2.40.50.140">
    <property type="entry name" value="Nucleic acid-binding proteins"/>
    <property type="match status" value="1"/>
</dbReference>
<dbReference type="OrthoDB" id="2570580at2759"/>
<sequence>MPRYRVFLKAPSLSDLKASGEGTDFRWQTVELSRPQDAIPSDETQLSFGNFEAASRRISRFYENIIFKDIHEDGEEKYDAQLSSDEAGDPPGNTQEYTAYITWMPTTAGDRTRLSQSGFVGKRDGTFLRGFDSRIAETQETQETASYSEAGVGASDTSIARFPENHFSLHSLSSLTVLERGMPAAARANKVNLLVAIMEVEGPDTIHIKKGPDSGKEVSILKIIVGDEHGGVCRLTAWREVAEQWGGSYANTPAPSLKRGDVVYLQSVFLPMLLYILVSKDVPAPAAANTAATSSISLTASPAMSSAMSICYRTMPVGDKAVDSKLRPDLRLGFSDAAVRKVAAVVRWFQGVAGLPLL</sequence>
<name>A0A0C3RTP8_PHLG1</name>
<gene>
    <name evidence="1" type="ORF">PHLGIDRAFT_76458</name>
</gene>
<reference evidence="1 2" key="1">
    <citation type="journal article" date="2014" name="PLoS Genet.">
        <title>Analysis of the Phlebiopsis gigantea genome, transcriptome and secretome provides insight into its pioneer colonization strategies of wood.</title>
        <authorList>
            <person name="Hori C."/>
            <person name="Ishida T."/>
            <person name="Igarashi K."/>
            <person name="Samejima M."/>
            <person name="Suzuki H."/>
            <person name="Master E."/>
            <person name="Ferreira P."/>
            <person name="Ruiz-Duenas F.J."/>
            <person name="Held B."/>
            <person name="Canessa P."/>
            <person name="Larrondo L.F."/>
            <person name="Schmoll M."/>
            <person name="Druzhinina I.S."/>
            <person name="Kubicek C.P."/>
            <person name="Gaskell J.A."/>
            <person name="Kersten P."/>
            <person name="St John F."/>
            <person name="Glasner J."/>
            <person name="Sabat G."/>
            <person name="Splinter BonDurant S."/>
            <person name="Syed K."/>
            <person name="Yadav J."/>
            <person name="Mgbeahuruike A.C."/>
            <person name="Kovalchuk A."/>
            <person name="Asiegbu F.O."/>
            <person name="Lackner G."/>
            <person name="Hoffmeister D."/>
            <person name="Rencoret J."/>
            <person name="Gutierrez A."/>
            <person name="Sun H."/>
            <person name="Lindquist E."/>
            <person name="Barry K."/>
            <person name="Riley R."/>
            <person name="Grigoriev I.V."/>
            <person name="Henrissat B."/>
            <person name="Kues U."/>
            <person name="Berka R.M."/>
            <person name="Martinez A.T."/>
            <person name="Covert S.F."/>
            <person name="Blanchette R.A."/>
            <person name="Cullen D."/>
        </authorList>
    </citation>
    <scope>NUCLEOTIDE SEQUENCE [LARGE SCALE GENOMIC DNA]</scope>
    <source>
        <strain evidence="1 2">11061_1 CR5-6</strain>
    </source>
</reference>
<dbReference type="AlphaFoldDB" id="A0A0C3RTP8"/>
<organism evidence="1 2">
    <name type="scientific">Phlebiopsis gigantea (strain 11061_1 CR5-6)</name>
    <name type="common">White-rot fungus</name>
    <name type="synonym">Peniophora gigantea</name>
    <dbReference type="NCBI Taxonomy" id="745531"/>
    <lineage>
        <taxon>Eukaryota</taxon>
        <taxon>Fungi</taxon>
        <taxon>Dikarya</taxon>
        <taxon>Basidiomycota</taxon>
        <taxon>Agaricomycotina</taxon>
        <taxon>Agaricomycetes</taxon>
        <taxon>Polyporales</taxon>
        <taxon>Phanerochaetaceae</taxon>
        <taxon>Phlebiopsis</taxon>
    </lineage>
</organism>
<dbReference type="Proteomes" id="UP000053257">
    <property type="component" value="Unassembled WGS sequence"/>
</dbReference>
<dbReference type="SUPFAM" id="SSF50249">
    <property type="entry name" value="Nucleic acid-binding proteins"/>
    <property type="match status" value="1"/>
</dbReference>
<dbReference type="HOGENOM" id="CLU_069053_0_0_1"/>
<accession>A0A0C3RTP8</accession>
<evidence type="ECO:0000313" key="2">
    <source>
        <dbReference type="Proteomes" id="UP000053257"/>
    </source>
</evidence>